<evidence type="ECO:0000313" key="2">
    <source>
        <dbReference type="Proteomes" id="UP000251241"/>
    </source>
</evidence>
<dbReference type="AlphaFoldDB" id="A0A2X2JJ76"/>
<organism evidence="1 2">
    <name type="scientific">Sphingobacterium multivorum</name>
    <dbReference type="NCBI Taxonomy" id="28454"/>
    <lineage>
        <taxon>Bacteria</taxon>
        <taxon>Pseudomonadati</taxon>
        <taxon>Bacteroidota</taxon>
        <taxon>Sphingobacteriia</taxon>
        <taxon>Sphingobacteriales</taxon>
        <taxon>Sphingobacteriaceae</taxon>
        <taxon>Sphingobacterium</taxon>
    </lineage>
</organism>
<reference evidence="1 2" key="1">
    <citation type="submission" date="2018-06" db="EMBL/GenBank/DDBJ databases">
        <authorList>
            <consortium name="Pathogen Informatics"/>
            <person name="Doyle S."/>
        </authorList>
    </citation>
    <scope>NUCLEOTIDE SEQUENCE [LARGE SCALE GENOMIC DNA]</scope>
    <source>
        <strain evidence="1 2">NCTC11343</strain>
    </source>
</reference>
<gene>
    <name evidence="1" type="ORF">NCTC11343_03805</name>
</gene>
<proteinExistence type="predicted"/>
<dbReference type="EMBL" id="UAUU01000011">
    <property type="protein sequence ID" value="SPZ91763.1"/>
    <property type="molecule type" value="Genomic_DNA"/>
</dbReference>
<accession>A0A2X2JJ76</accession>
<protein>
    <submittedName>
        <fullName evidence="1">Uncharacterized protein</fullName>
    </submittedName>
</protein>
<evidence type="ECO:0000313" key="1">
    <source>
        <dbReference type="EMBL" id="SPZ91763.1"/>
    </source>
</evidence>
<dbReference type="Proteomes" id="UP000251241">
    <property type="component" value="Unassembled WGS sequence"/>
</dbReference>
<name>A0A2X2JJ76_SPHMU</name>
<sequence length="340" mass="39660">MLYCSQCSVNVLTMLASSFVDFFKKRMSYVLFLALLLVCSLPMCHGQYKLKDSTKFINDQLPRYLGRMGKIKSINYPLGGREAILRILLKDYYVYRLVSGEDSMDRERYPALWNSLSIQTFKTLNTRDMFSYCMLAPEFEMQNCGSLGRLKGQYIFGVYYRGDIPLEYWSNRQLVALHGSRDSVVRYMDQMWPTLDFIGENTKDLAVELMMWELIPKVLDKLVLAPTDNDLYALLVQIMMRLKFKPFEDSAIYEQLYGPTSYIGSRIESNAENRNDIMKLARECFETLNTSPGFQLPTYIKRERFLDPPSSRELSGGMSTSKGPDWKWKKVELHHYKLKL</sequence>